<reference evidence="1" key="1">
    <citation type="submission" date="2021-02" db="EMBL/GenBank/DDBJ databases">
        <authorList>
            <consortium name="DOE Joint Genome Institute"/>
            <person name="Ahrendt S."/>
            <person name="Looney B.P."/>
            <person name="Miyauchi S."/>
            <person name="Morin E."/>
            <person name="Drula E."/>
            <person name="Courty P.E."/>
            <person name="Chicoki N."/>
            <person name="Fauchery L."/>
            <person name="Kohler A."/>
            <person name="Kuo A."/>
            <person name="Labutti K."/>
            <person name="Pangilinan J."/>
            <person name="Lipzen A."/>
            <person name="Riley R."/>
            <person name="Andreopoulos W."/>
            <person name="He G."/>
            <person name="Johnson J."/>
            <person name="Barry K.W."/>
            <person name="Grigoriev I.V."/>
            <person name="Nagy L."/>
            <person name="Hibbett D."/>
            <person name="Henrissat B."/>
            <person name="Matheny P.B."/>
            <person name="Labbe J."/>
            <person name="Martin F."/>
        </authorList>
    </citation>
    <scope>NUCLEOTIDE SEQUENCE</scope>
    <source>
        <strain evidence="1">EC-137</strain>
    </source>
</reference>
<evidence type="ECO:0000313" key="2">
    <source>
        <dbReference type="Proteomes" id="UP000814128"/>
    </source>
</evidence>
<sequence length="381" mass="42670">MFLREELQRNEARFVSQLSEAERIIGHKDAELIEQARAMKGIKTHLRRAKDAIDAQRQIADHAQRQLLDAEKLLARRTTELDAAQNFLPVVDAVTDTHVVGLVQDLNYEIVQVASALAETYGDFPRAGPVSCPFNSAPSMIRRTRVIEVADILSRLHPDDTTTNLQIILQAFIVNLAASVISSWRFGEPTGLSEIFLGLRAEGKKTDKSDVQRKLTNALAYDIAYAMVFARYEDGPDFGTLKSAVLSQVKRQLNEVVRLVLELNLTIGQRVCDGWMEVDCVAFGKVFDPEEMEVTYGTPITRDVAEETKQVLCTTSLETNFERKRDVWQFFSEIRLPSAVHPKMLAFDTVSDSLVGPKARKTLCEVVIRVCDATLVSTQSI</sequence>
<name>A0ACB8QGY3_9AGAM</name>
<reference evidence="1" key="2">
    <citation type="journal article" date="2022" name="New Phytol.">
        <title>Evolutionary transition to the ectomycorrhizal habit in the genomes of a hyperdiverse lineage of mushroom-forming fungi.</title>
        <authorList>
            <person name="Looney B."/>
            <person name="Miyauchi S."/>
            <person name="Morin E."/>
            <person name="Drula E."/>
            <person name="Courty P.E."/>
            <person name="Kohler A."/>
            <person name="Kuo A."/>
            <person name="LaButti K."/>
            <person name="Pangilinan J."/>
            <person name="Lipzen A."/>
            <person name="Riley R."/>
            <person name="Andreopoulos W."/>
            <person name="He G."/>
            <person name="Johnson J."/>
            <person name="Nolan M."/>
            <person name="Tritt A."/>
            <person name="Barry K.W."/>
            <person name="Grigoriev I.V."/>
            <person name="Nagy L.G."/>
            <person name="Hibbett D."/>
            <person name="Henrissat B."/>
            <person name="Matheny P.B."/>
            <person name="Labbe J."/>
            <person name="Martin F.M."/>
        </authorList>
    </citation>
    <scope>NUCLEOTIDE SEQUENCE</scope>
    <source>
        <strain evidence="1">EC-137</strain>
    </source>
</reference>
<proteinExistence type="predicted"/>
<protein>
    <submittedName>
        <fullName evidence="1">Uncharacterized protein</fullName>
    </submittedName>
</protein>
<keyword evidence="2" id="KW-1185">Reference proteome</keyword>
<dbReference type="Proteomes" id="UP000814128">
    <property type="component" value="Unassembled WGS sequence"/>
</dbReference>
<comment type="caution">
    <text evidence="1">The sequence shown here is derived from an EMBL/GenBank/DDBJ whole genome shotgun (WGS) entry which is preliminary data.</text>
</comment>
<accession>A0ACB8QGY3</accession>
<gene>
    <name evidence="1" type="ORF">K488DRAFT_87112</name>
</gene>
<organism evidence="1 2">
    <name type="scientific">Vararia minispora EC-137</name>
    <dbReference type="NCBI Taxonomy" id="1314806"/>
    <lineage>
        <taxon>Eukaryota</taxon>
        <taxon>Fungi</taxon>
        <taxon>Dikarya</taxon>
        <taxon>Basidiomycota</taxon>
        <taxon>Agaricomycotina</taxon>
        <taxon>Agaricomycetes</taxon>
        <taxon>Russulales</taxon>
        <taxon>Lachnocladiaceae</taxon>
        <taxon>Vararia</taxon>
    </lineage>
</organism>
<evidence type="ECO:0000313" key="1">
    <source>
        <dbReference type="EMBL" id="KAI0031108.1"/>
    </source>
</evidence>
<dbReference type="EMBL" id="MU273592">
    <property type="protein sequence ID" value="KAI0031108.1"/>
    <property type="molecule type" value="Genomic_DNA"/>
</dbReference>